<dbReference type="GO" id="GO:0045944">
    <property type="term" value="P:positive regulation of transcription by RNA polymerase II"/>
    <property type="evidence" value="ECO:0007669"/>
    <property type="project" value="TreeGrafter"/>
</dbReference>
<feature type="compositionally biased region" description="Low complexity" evidence="2">
    <location>
        <begin position="751"/>
        <end position="768"/>
    </location>
</feature>
<dbReference type="InterPro" id="IPR052780">
    <property type="entry name" value="AAA_Catabolism_Regulators"/>
</dbReference>
<feature type="region of interest" description="Disordered" evidence="2">
    <location>
        <begin position="744"/>
        <end position="812"/>
    </location>
</feature>
<dbReference type="GO" id="GO:0005634">
    <property type="term" value="C:nucleus"/>
    <property type="evidence" value="ECO:0007669"/>
    <property type="project" value="TreeGrafter"/>
</dbReference>
<feature type="compositionally biased region" description="Basic and acidic residues" evidence="2">
    <location>
        <begin position="81"/>
        <end position="94"/>
    </location>
</feature>
<proteinExistence type="predicted"/>
<feature type="compositionally biased region" description="Polar residues" evidence="2">
    <location>
        <begin position="1468"/>
        <end position="1478"/>
    </location>
</feature>
<feature type="compositionally biased region" description="Basic and acidic residues" evidence="2">
    <location>
        <begin position="991"/>
        <end position="1008"/>
    </location>
</feature>
<dbReference type="EMBL" id="MDDG01000002">
    <property type="protein sequence ID" value="OQE44598.1"/>
    <property type="molecule type" value="Genomic_DNA"/>
</dbReference>
<keyword evidence="4" id="KW-1185">Reference proteome</keyword>
<feature type="region of interest" description="Disordered" evidence="2">
    <location>
        <begin position="932"/>
        <end position="953"/>
    </location>
</feature>
<evidence type="ECO:0000256" key="1">
    <source>
        <dbReference type="SAM" id="Coils"/>
    </source>
</evidence>
<feature type="compositionally biased region" description="Polar residues" evidence="2">
    <location>
        <begin position="940"/>
        <end position="953"/>
    </location>
</feature>
<name>A0A1V6V1V7_9EURO</name>
<feature type="coiled-coil region" evidence="1">
    <location>
        <begin position="270"/>
        <end position="297"/>
    </location>
</feature>
<keyword evidence="1" id="KW-0175">Coiled coil</keyword>
<dbReference type="PANTHER" id="PTHR31644">
    <property type="entry name" value="TRANSCRIPTIONAL ACTIVATOR ARO80-RELATED"/>
    <property type="match status" value="1"/>
</dbReference>
<protein>
    <submittedName>
        <fullName evidence="3">Uncharacterized protein</fullName>
    </submittedName>
</protein>
<feature type="region of interest" description="Disordered" evidence="2">
    <location>
        <begin position="39"/>
        <end position="111"/>
    </location>
</feature>
<feature type="region of interest" description="Disordered" evidence="2">
    <location>
        <begin position="626"/>
        <end position="686"/>
    </location>
</feature>
<feature type="region of interest" description="Disordered" evidence="2">
    <location>
        <begin position="1459"/>
        <end position="1485"/>
    </location>
</feature>
<evidence type="ECO:0000313" key="4">
    <source>
        <dbReference type="Proteomes" id="UP000191500"/>
    </source>
</evidence>
<gene>
    <name evidence="3" type="ORF">PENCOP_c002G05205</name>
</gene>
<dbReference type="PANTHER" id="PTHR31644:SF2">
    <property type="entry name" value="TRANSCRIPTIONAL ACTIVATOR ARO80-RELATED"/>
    <property type="match status" value="1"/>
</dbReference>
<feature type="region of interest" description="Disordered" evidence="2">
    <location>
        <begin position="1350"/>
        <end position="1430"/>
    </location>
</feature>
<feature type="compositionally biased region" description="Polar residues" evidence="2">
    <location>
        <begin position="1386"/>
        <end position="1398"/>
    </location>
</feature>
<sequence>MDKDTEHDTAARRERPWLYAWNRRLRHLQGISIRNLVVTPPPTRARGKTIDDDDIPNTLKTPSKILSQSENHTLHPSRSFTDLKSHSSQHDNSKEPAMPSSRRRSTLFWNDPNPRTRQVKLEDIINSRMADTFFSLHCEGLNEPIYISETVDRANNPNFRSFDLNLCGPYVSRKDELTLRLWTKTGDMSEFILLVELHLHLRSLQFLGKTLESFHQPLAANSILFHFPDGVYSNLTDLPLVQTPLQNAGQKAIADGTALPSSSYDALMKLANLDECVQDALATRERLEAQISSILQKNERSLNVASDAAAAHEKLALTKQYVAMERKRVRAAVRRKEELIASIKARKEAMQQGRSAQEKTRSHLPEAQERLISSEKLLDQNEEDTKGQVRRIAEDLLTIYPIDPIPDKPLAFTIAGLALPNSTFEDIDREVVAAALGYTAHLVYLLSFYLSVHLPYSINANGSTSFIQDPISASLPQRTYPLYPVSVQYRFEYAVFLLNKDIEYILIKQGLRVLDIRHTLPNLKYLLYVLTSGDSVVPARKSGGVRAFAAGQSTPNASRRGSVESGASGVDNPRPPPCVRCRRESKRCEFSATRRKRKTSDAEEDEVEAAAILHRDKRMMIGEVAKNEPLESPVEGPTFPSDPPRFDHEAVRAQQRWSEAPPAPASTAQRYTPSAPISRAPTYPVNERPAPGYGGPPMMNRTAVELLSPAITNTHDALHLLSEAAGRTEDLNRQSLENRFAARQSVSSFNSGPSPLPQGSSPRSLGGSFVKTPRSGMSMGGSTYYPAGASGPVDPQIADPGPQRESSVNNPPAEPAYLDALRAWSRLRFVRAGWLTVEEGMDYVEYYYEHLAPMSPVVIPDFSHPSTHRTMLTDEPVLAVTILTIASRHLKPKGDGANTRAFYIHDRLWAYLRSMIERLFWGQEKFDAGTSGIGRPRSLDLSSPMSGKGSASGQLRSLGTVEAMLLLTEWHPRNLHFPPGDDENSLLDTDPQTHSRDHDGEHTSKGSEGRVAFQKWLEPAWRSDRMSWMLLSTAQALAFELGVFDPKGDAKAANELLSEQTRKRRLRRLILVFITHSSGRLGIPSMLPLPQWGQDITPTSADANDADANLDRMQDCWISISKIVYQANHLLFASSEQTMELIRTGRYREKIDRFQPYLRDFQQQLDSVTLSPAMRSVLLIELEYTRLYVNSLALQAVVDRWTTMSNESAQCHNQTQNGQPGLGPSNSSQSWFQTLNELYRVNEHYIQEVIDSSRKILQTVLEGLVPEGRLRHAPIRTFFRILSGMIFILKTFTLGAREDDVRVSLDLQDRTVEALRNYVVDDVHLSNTVARLLELLTSSIRTRFLRFAPHDRGADGEGHDRTSVPGSRPHSPSREHPTARRDGPNASWSANQGHDTTSGGSGLGYVDTPGAGGHSMGSAHDPLANIPAQPINSSNLNVSFMPPPPSVYHNYYDSNSTFPANDMDRSSPNHVTSSQNMGDSHHHSTSGALPDWFALPLDQFFNSSTAVVDQGLGGTGPMLGEFDMLEVLLNEGYDGNTNGDGETGAGLSSQYL</sequence>
<organism evidence="3 4">
    <name type="scientific">Penicillium coprophilum</name>
    <dbReference type="NCBI Taxonomy" id="36646"/>
    <lineage>
        <taxon>Eukaryota</taxon>
        <taxon>Fungi</taxon>
        <taxon>Dikarya</taxon>
        <taxon>Ascomycota</taxon>
        <taxon>Pezizomycotina</taxon>
        <taxon>Eurotiomycetes</taxon>
        <taxon>Eurotiomycetidae</taxon>
        <taxon>Eurotiales</taxon>
        <taxon>Aspergillaceae</taxon>
        <taxon>Penicillium</taxon>
    </lineage>
</organism>
<dbReference type="Proteomes" id="UP000191500">
    <property type="component" value="Unassembled WGS sequence"/>
</dbReference>
<feature type="region of interest" description="Disordered" evidence="2">
    <location>
        <begin position="978"/>
        <end position="1009"/>
    </location>
</feature>
<evidence type="ECO:0000256" key="2">
    <source>
        <dbReference type="SAM" id="MobiDB-lite"/>
    </source>
</evidence>
<feature type="compositionally biased region" description="Basic and acidic residues" evidence="2">
    <location>
        <begin position="1372"/>
        <end position="1383"/>
    </location>
</feature>
<feature type="region of interest" description="Disordered" evidence="2">
    <location>
        <begin position="548"/>
        <end position="578"/>
    </location>
</feature>
<dbReference type="GO" id="GO:0009074">
    <property type="term" value="P:aromatic amino acid family catabolic process"/>
    <property type="evidence" value="ECO:0007669"/>
    <property type="project" value="TreeGrafter"/>
</dbReference>
<dbReference type="GO" id="GO:0000981">
    <property type="term" value="F:DNA-binding transcription factor activity, RNA polymerase II-specific"/>
    <property type="evidence" value="ECO:0007669"/>
    <property type="project" value="TreeGrafter"/>
</dbReference>
<dbReference type="STRING" id="36646.A0A1V6V1V7"/>
<evidence type="ECO:0000313" key="3">
    <source>
        <dbReference type="EMBL" id="OQE44598.1"/>
    </source>
</evidence>
<accession>A0A1V6V1V7</accession>
<feature type="compositionally biased region" description="Basic and acidic residues" evidence="2">
    <location>
        <begin position="1350"/>
        <end position="1362"/>
    </location>
</feature>
<comment type="caution">
    <text evidence="3">The sequence shown here is derived from an EMBL/GenBank/DDBJ whole genome shotgun (WGS) entry which is preliminary data.</text>
</comment>
<reference evidence="4" key="1">
    <citation type="journal article" date="2017" name="Nat. Microbiol.">
        <title>Global analysis of biosynthetic gene clusters reveals vast potential of secondary metabolite production in Penicillium species.</title>
        <authorList>
            <person name="Nielsen J.C."/>
            <person name="Grijseels S."/>
            <person name="Prigent S."/>
            <person name="Ji B."/>
            <person name="Dainat J."/>
            <person name="Nielsen K.F."/>
            <person name="Frisvad J.C."/>
            <person name="Workman M."/>
            <person name="Nielsen J."/>
        </authorList>
    </citation>
    <scope>NUCLEOTIDE SEQUENCE [LARGE SCALE GENOMIC DNA]</scope>
    <source>
        <strain evidence="4">IBT 31321</strain>
    </source>
</reference>
<feature type="compositionally biased region" description="Polar residues" evidence="2">
    <location>
        <begin position="58"/>
        <end position="80"/>
    </location>
</feature>